<evidence type="ECO:0000313" key="7">
    <source>
        <dbReference type="EMBL" id="GGF27914.1"/>
    </source>
</evidence>
<dbReference type="InterPro" id="IPR010583">
    <property type="entry name" value="MipA"/>
</dbReference>
<organism evidence="7 8">
    <name type="scientific">Aliidongia dinghuensis</name>
    <dbReference type="NCBI Taxonomy" id="1867774"/>
    <lineage>
        <taxon>Bacteria</taxon>
        <taxon>Pseudomonadati</taxon>
        <taxon>Pseudomonadota</taxon>
        <taxon>Alphaproteobacteria</taxon>
        <taxon>Rhodospirillales</taxon>
        <taxon>Dongiaceae</taxon>
        <taxon>Aliidongia</taxon>
    </lineage>
</organism>
<comment type="similarity">
    <text evidence="2">Belongs to the MipA/OmpV family.</text>
</comment>
<keyword evidence="8" id="KW-1185">Reference proteome</keyword>
<keyword evidence="5" id="KW-0998">Cell outer membrane</keyword>
<evidence type="ECO:0000256" key="5">
    <source>
        <dbReference type="ARBA" id="ARBA00023237"/>
    </source>
</evidence>
<evidence type="ECO:0000256" key="2">
    <source>
        <dbReference type="ARBA" id="ARBA00005722"/>
    </source>
</evidence>
<feature type="chain" id="PRO_5035220122" description="MipA/OmpV family protein" evidence="6">
    <location>
        <begin position="28"/>
        <end position="279"/>
    </location>
</feature>
<evidence type="ECO:0000256" key="3">
    <source>
        <dbReference type="ARBA" id="ARBA00022729"/>
    </source>
</evidence>
<gene>
    <name evidence="7" type="ORF">GCM10011611_37380</name>
</gene>
<reference evidence="7" key="2">
    <citation type="submission" date="2020-09" db="EMBL/GenBank/DDBJ databases">
        <authorList>
            <person name="Sun Q."/>
            <person name="Zhou Y."/>
        </authorList>
    </citation>
    <scope>NUCLEOTIDE SEQUENCE</scope>
    <source>
        <strain evidence="7">CGMCC 1.15725</strain>
    </source>
</reference>
<dbReference type="Proteomes" id="UP000646365">
    <property type="component" value="Unassembled WGS sequence"/>
</dbReference>
<dbReference type="PANTHER" id="PTHR38776">
    <property type="entry name" value="MLTA-INTERACTING PROTEIN-RELATED"/>
    <property type="match status" value="1"/>
</dbReference>
<sequence>MTRFIRRTLWMLLSLAAVIWACPQARAQTPSPMAEWQYSAGVPLQSLFQGTPPDWQIEVGPAADLQPLYPGAGKYRVEIGPDIDVRYKDQVFFSTGEGLGVNLLIDKTYRIGASLGLDMGRQADSATRLHGTGDIGYAPVPKLFAEYVIFPVVLRADVRRALGGVDGFAGDLSAYLPVCCNDRFFVFVGPSATFVDDTYNRHEFGISATQHLRSGLPRFNAGGGLQSTGIGANLTWILGDQWLLEGGVTGQRLLGDAAHSPLTQARFQYDANFSVGYLF</sequence>
<proteinExistence type="inferred from homology"/>
<evidence type="ECO:0008006" key="9">
    <source>
        <dbReference type="Google" id="ProtNLM"/>
    </source>
</evidence>
<evidence type="ECO:0000313" key="8">
    <source>
        <dbReference type="Proteomes" id="UP000646365"/>
    </source>
</evidence>
<dbReference type="EMBL" id="BMJQ01000009">
    <property type="protein sequence ID" value="GGF27914.1"/>
    <property type="molecule type" value="Genomic_DNA"/>
</dbReference>
<protein>
    <recommendedName>
        <fullName evidence="9">MipA/OmpV family protein</fullName>
    </recommendedName>
</protein>
<comment type="caution">
    <text evidence="7">The sequence shown here is derived from an EMBL/GenBank/DDBJ whole genome shotgun (WGS) entry which is preliminary data.</text>
</comment>
<dbReference type="GO" id="GO:0009279">
    <property type="term" value="C:cell outer membrane"/>
    <property type="evidence" value="ECO:0007669"/>
    <property type="project" value="UniProtKB-SubCell"/>
</dbReference>
<feature type="signal peptide" evidence="6">
    <location>
        <begin position="1"/>
        <end position="27"/>
    </location>
</feature>
<dbReference type="PANTHER" id="PTHR38776:SF1">
    <property type="entry name" value="MLTA-INTERACTING PROTEIN-RELATED"/>
    <property type="match status" value="1"/>
</dbReference>
<name>A0A8J2YVN9_9PROT</name>
<accession>A0A8J2YVN9</accession>
<evidence type="ECO:0000256" key="4">
    <source>
        <dbReference type="ARBA" id="ARBA00023136"/>
    </source>
</evidence>
<dbReference type="Pfam" id="PF06629">
    <property type="entry name" value="MipA"/>
    <property type="match status" value="1"/>
</dbReference>
<keyword evidence="4" id="KW-0472">Membrane</keyword>
<evidence type="ECO:0000256" key="6">
    <source>
        <dbReference type="SAM" id="SignalP"/>
    </source>
</evidence>
<dbReference type="AlphaFoldDB" id="A0A8J2YVN9"/>
<keyword evidence="3 6" id="KW-0732">Signal</keyword>
<comment type="subcellular location">
    <subcellularLocation>
        <location evidence="1">Cell outer membrane</location>
    </subcellularLocation>
</comment>
<evidence type="ECO:0000256" key="1">
    <source>
        <dbReference type="ARBA" id="ARBA00004442"/>
    </source>
</evidence>
<dbReference type="RefSeq" id="WP_229743811.1">
    <property type="nucleotide sequence ID" value="NZ_BMJQ01000009.1"/>
</dbReference>
<reference evidence="7" key="1">
    <citation type="journal article" date="2014" name="Int. J. Syst. Evol. Microbiol.">
        <title>Complete genome sequence of Corynebacterium casei LMG S-19264T (=DSM 44701T), isolated from a smear-ripened cheese.</title>
        <authorList>
            <consortium name="US DOE Joint Genome Institute (JGI-PGF)"/>
            <person name="Walter F."/>
            <person name="Albersmeier A."/>
            <person name="Kalinowski J."/>
            <person name="Ruckert C."/>
        </authorList>
    </citation>
    <scope>NUCLEOTIDE SEQUENCE</scope>
    <source>
        <strain evidence="7">CGMCC 1.15725</strain>
    </source>
</reference>